<keyword evidence="3" id="KW-1185">Reference proteome</keyword>
<dbReference type="Proteomes" id="UP001189429">
    <property type="component" value="Unassembled WGS sequence"/>
</dbReference>
<organism evidence="2 3">
    <name type="scientific">Prorocentrum cordatum</name>
    <dbReference type="NCBI Taxonomy" id="2364126"/>
    <lineage>
        <taxon>Eukaryota</taxon>
        <taxon>Sar</taxon>
        <taxon>Alveolata</taxon>
        <taxon>Dinophyceae</taxon>
        <taxon>Prorocentrales</taxon>
        <taxon>Prorocentraceae</taxon>
        <taxon>Prorocentrum</taxon>
    </lineage>
</organism>
<sequence>MSNAEETSGPRALASLRGHAVSMARTKKQGEDDENIFRVFQSTMLRRARLGRAGEGRPLGRALYATSVSSPAVLVIAPIGGRKPVLAPHKEDMGKEMRHNPQ</sequence>
<evidence type="ECO:0000313" key="2">
    <source>
        <dbReference type="EMBL" id="CAK0858275.1"/>
    </source>
</evidence>
<evidence type="ECO:0000256" key="1">
    <source>
        <dbReference type="SAM" id="MobiDB-lite"/>
    </source>
</evidence>
<feature type="region of interest" description="Disordered" evidence="1">
    <location>
        <begin position="1"/>
        <end position="29"/>
    </location>
</feature>
<proteinExistence type="predicted"/>
<reference evidence="2" key="1">
    <citation type="submission" date="2023-10" db="EMBL/GenBank/DDBJ databases">
        <authorList>
            <person name="Chen Y."/>
            <person name="Shah S."/>
            <person name="Dougan E. K."/>
            <person name="Thang M."/>
            <person name="Chan C."/>
        </authorList>
    </citation>
    <scope>NUCLEOTIDE SEQUENCE [LARGE SCALE GENOMIC DNA]</scope>
</reference>
<accession>A0ABN9UH64</accession>
<comment type="caution">
    <text evidence="2">The sequence shown here is derived from an EMBL/GenBank/DDBJ whole genome shotgun (WGS) entry which is preliminary data.</text>
</comment>
<dbReference type="EMBL" id="CAUYUJ010015805">
    <property type="protein sequence ID" value="CAK0858275.1"/>
    <property type="molecule type" value="Genomic_DNA"/>
</dbReference>
<evidence type="ECO:0000313" key="3">
    <source>
        <dbReference type="Proteomes" id="UP001189429"/>
    </source>
</evidence>
<gene>
    <name evidence="2" type="ORF">PCOR1329_LOCUS48115</name>
</gene>
<protein>
    <submittedName>
        <fullName evidence="2">Uncharacterized protein</fullName>
    </submittedName>
</protein>
<name>A0ABN9UH64_9DINO</name>